<reference evidence="1" key="1">
    <citation type="submission" date="2020-05" db="EMBL/GenBank/DDBJ databases">
        <authorList>
            <person name="Chiriac C."/>
            <person name="Salcher M."/>
            <person name="Ghai R."/>
            <person name="Kavagutti S V."/>
        </authorList>
    </citation>
    <scope>NUCLEOTIDE SEQUENCE</scope>
</reference>
<organism evidence="1">
    <name type="scientific">freshwater metagenome</name>
    <dbReference type="NCBI Taxonomy" id="449393"/>
    <lineage>
        <taxon>unclassified sequences</taxon>
        <taxon>metagenomes</taxon>
        <taxon>ecological metagenomes</taxon>
    </lineage>
</organism>
<dbReference type="AlphaFoldDB" id="A0A6J6C530"/>
<protein>
    <submittedName>
        <fullName evidence="1">Unannotated protein</fullName>
    </submittedName>
</protein>
<evidence type="ECO:0000313" key="1">
    <source>
        <dbReference type="EMBL" id="CAB4546372.1"/>
    </source>
</evidence>
<proteinExistence type="predicted"/>
<name>A0A6J6C530_9ZZZZ</name>
<sequence>MEEKRYWFNTKTKEVEEGPKSLGLDRIGPFNTYSDALNAEQIVRDRAQKIRDEELEN</sequence>
<gene>
    <name evidence="1" type="ORF">UFOPK1503_00670</name>
</gene>
<accession>A0A6J6C530</accession>
<dbReference type="EMBL" id="CAEZST010000009">
    <property type="protein sequence ID" value="CAB4546372.1"/>
    <property type="molecule type" value="Genomic_DNA"/>
</dbReference>